<comment type="caution">
    <text evidence="2">The sequence shown here is derived from an EMBL/GenBank/DDBJ whole genome shotgun (WGS) entry which is preliminary data.</text>
</comment>
<dbReference type="Gene3D" id="1.10.600.10">
    <property type="entry name" value="Farnesyl Diphosphate Synthase"/>
    <property type="match status" value="1"/>
</dbReference>
<dbReference type="OrthoDB" id="270318at2759"/>
<dbReference type="Proteomes" id="UP000736335">
    <property type="component" value="Unassembled WGS sequence"/>
</dbReference>
<dbReference type="EMBL" id="WIUZ02000013">
    <property type="protein sequence ID" value="KAF9781669.1"/>
    <property type="molecule type" value="Genomic_DNA"/>
</dbReference>
<feature type="compositionally biased region" description="Basic and acidic residues" evidence="1">
    <location>
        <begin position="34"/>
        <end position="54"/>
    </location>
</feature>
<name>A0A9P6L4A0_9AGAM</name>
<feature type="region of interest" description="Disordered" evidence="1">
    <location>
        <begin position="24"/>
        <end position="77"/>
    </location>
</feature>
<proteinExistence type="predicted"/>
<reference evidence="2" key="1">
    <citation type="journal article" date="2020" name="Nat. Commun.">
        <title>Large-scale genome sequencing of mycorrhizal fungi provides insights into the early evolution of symbiotic traits.</title>
        <authorList>
            <person name="Miyauchi S."/>
            <person name="Kiss E."/>
            <person name="Kuo A."/>
            <person name="Drula E."/>
            <person name="Kohler A."/>
            <person name="Sanchez-Garcia M."/>
            <person name="Morin E."/>
            <person name="Andreopoulos B."/>
            <person name="Barry K.W."/>
            <person name="Bonito G."/>
            <person name="Buee M."/>
            <person name="Carver A."/>
            <person name="Chen C."/>
            <person name="Cichocki N."/>
            <person name="Clum A."/>
            <person name="Culley D."/>
            <person name="Crous P.W."/>
            <person name="Fauchery L."/>
            <person name="Girlanda M."/>
            <person name="Hayes R.D."/>
            <person name="Keri Z."/>
            <person name="LaButti K."/>
            <person name="Lipzen A."/>
            <person name="Lombard V."/>
            <person name="Magnuson J."/>
            <person name="Maillard F."/>
            <person name="Murat C."/>
            <person name="Nolan M."/>
            <person name="Ohm R.A."/>
            <person name="Pangilinan J."/>
            <person name="Pereira M.F."/>
            <person name="Perotto S."/>
            <person name="Peter M."/>
            <person name="Pfister S."/>
            <person name="Riley R."/>
            <person name="Sitrit Y."/>
            <person name="Stielow J.B."/>
            <person name="Szollosi G."/>
            <person name="Zifcakova L."/>
            <person name="Stursova M."/>
            <person name="Spatafora J.W."/>
            <person name="Tedersoo L."/>
            <person name="Vaario L.M."/>
            <person name="Yamada A."/>
            <person name="Yan M."/>
            <person name="Wang P."/>
            <person name="Xu J."/>
            <person name="Bruns T."/>
            <person name="Baldrian P."/>
            <person name="Vilgalys R."/>
            <person name="Dunand C."/>
            <person name="Henrissat B."/>
            <person name="Grigoriev I.V."/>
            <person name="Hibbett D."/>
            <person name="Nagy L.G."/>
            <person name="Martin F.M."/>
        </authorList>
    </citation>
    <scope>NUCLEOTIDE SEQUENCE</scope>
    <source>
        <strain evidence="2">UH-Tt-Lm1</strain>
    </source>
</reference>
<reference evidence="2" key="2">
    <citation type="submission" date="2020-11" db="EMBL/GenBank/DDBJ databases">
        <authorList>
            <consortium name="DOE Joint Genome Institute"/>
            <person name="Kuo A."/>
            <person name="Miyauchi S."/>
            <person name="Kiss E."/>
            <person name="Drula E."/>
            <person name="Kohler A."/>
            <person name="Sanchez-Garcia M."/>
            <person name="Andreopoulos B."/>
            <person name="Barry K.W."/>
            <person name="Bonito G."/>
            <person name="Buee M."/>
            <person name="Carver A."/>
            <person name="Chen C."/>
            <person name="Cichocki N."/>
            <person name="Clum A."/>
            <person name="Culley D."/>
            <person name="Crous P.W."/>
            <person name="Fauchery L."/>
            <person name="Girlanda M."/>
            <person name="Hayes R."/>
            <person name="Keri Z."/>
            <person name="Labutti K."/>
            <person name="Lipzen A."/>
            <person name="Lombard V."/>
            <person name="Magnuson J."/>
            <person name="Maillard F."/>
            <person name="Morin E."/>
            <person name="Murat C."/>
            <person name="Nolan M."/>
            <person name="Ohm R."/>
            <person name="Pangilinan J."/>
            <person name="Pereira M."/>
            <person name="Perotto S."/>
            <person name="Peter M."/>
            <person name="Riley R."/>
            <person name="Sitrit Y."/>
            <person name="Stielow B."/>
            <person name="Szollosi G."/>
            <person name="Zifcakova L."/>
            <person name="Stursova M."/>
            <person name="Spatafora J.W."/>
            <person name="Tedersoo L."/>
            <person name="Vaario L.-M."/>
            <person name="Yamada A."/>
            <person name="Yan M."/>
            <person name="Wang P."/>
            <person name="Xu J."/>
            <person name="Bruns T."/>
            <person name="Baldrian P."/>
            <person name="Vilgalys R."/>
            <person name="Henrissat B."/>
            <person name="Grigoriev I.V."/>
            <person name="Hibbett D."/>
            <person name="Nagy L.G."/>
            <person name="Martin F.M."/>
        </authorList>
    </citation>
    <scope>NUCLEOTIDE SEQUENCE</scope>
    <source>
        <strain evidence="2">UH-Tt-Lm1</strain>
    </source>
</reference>
<evidence type="ECO:0000313" key="3">
    <source>
        <dbReference type="Proteomes" id="UP000736335"/>
    </source>
</evidence>
<evidence type="ECO:0000313" key="2">
    <source>
        <dbReference type="EMBL" id="KAF9781669.1"/>
    </source>
</evidence>
<keyword evidence="3" id="KW-1185">Reference proteome</keyword>
<dbReference type="SUPFAM" id="SSF48576">
    <property type="entry name" value="Terpenoid synthases"/>
    <property type="match status" value="1"/>
</dbReference>
<evidence type="ECO:0000256" key="1">
    <source>
        <dbReference type="SAM" id="MobiDB-lite"/>
    </source>
</evidence>
<gene>
    <name evidence="2" type="ORF">BJ322DRAFT_1010538</name>
</gene>
<organism evidence="2 3">
    <name type="scientific">Thelephora terrestris</name>
    <dbReference type="NCBI Taxonomy" id="56493"/>
    <lineage>
        <taxon>Eukaryota</taxon>
        <taxon>Fungi</taxon>
        <taxon>Dikarya</taxon>
        <taxon>Basidiomycota</taxon>
        <taxon>Agaricomycotina</taxon>
        <taxon>Agaricomycetes</taxon>
        <taxon>Thelephorales</taxon>
        <taxon>Thelephoraceae</taxon>
        <taxon>Thelephora</taxon>
    </lineage>
</organism>
<accession>A0A9P6L4A0</accession>
<sequence length="370" mass="41859">MLRPIQVRRVRCVRNFAVDRAKNTTTRFHSTHSHGHDCSHEHRALDSHPHEQHPVHTQSGSTTRPTPTHPPLDPAALNSASEACRNLVFKRDYESFLTSKFYPTKAQDGFFALKAFYIELATVQDHVTQPIIGQMRMQFWKDAVKSIGKGTPPNHPVALALYDTTRKVELPAYHLKRIIDAREAELHSPMHMTLDSLLAHAESTSSTLNYLLLRLSSLHTSDLLSHAASHMGVAQTIATLLRALPYHASQRRMVIPAEITAKHHVNQEAVFRSLGGGGKDAEENGKRLEEAVFEFATVANDHVLTAREMFKEEGGKVPARVMPLFLSMVPVTNFLQRLEAANFNAFDPSLQSKDWKLPWRVWNSYRKRTF</sequence>
<dbReference type="AlphaFoldDB" id="A0A9P6L4A0"/>
<protein>
    <submittedName>
        <fullName evidence="2">Squalene/phytoene synthase-domain-containing protein</fullName>
    </submittedName>
</protein>
<dbReference type="InterPro" id="IPR008949">
    <property type="entry name" value="Isoprenoid_synthase_dom_sf"/>
</dbReference>
<feature type="compositionally biased region" description="Polar residues" evidence="1">
    <location>
        <begin position="55"/>
        <end position="66"/>
    </location>
</feature>
<dbReference type="InterPro" id="IPR002060">
    <property type="entry name" value="Squ/phyt_synthse"/>
</dbReference>
<dbReference type="Pfam" id="PF00494">
    <property type="entry name" value="SQS_PSY"/>
    <property type="match status" value="1"/>
</dbReference>